<keyword evidence="7" id="KW-1185">Reference proteome</keyword>
<protein>
    <recommendedName>
        <fullName evidence="8">Protein FRG1</fullName>
    </recommendedName>
</protein>
<dbReference type="OrthoDB" id="5539371at2759"/>
<dbReference type="GO" id="GO:0051015">
    <property type="term" value="F:actin filament binding"/>
    <property type="evidence" value="ECO:0007669"/>
    <property type="project" value="TreeGrafter"/>
</dbReference>
<evidence type="ECO:0008006" key="8">
    <source>
        <dbReference type="Google" id="ProtNLM"/>
    </source>
</evidence>
<proteinExistence type="inferred from homology"/>
<dbReference type="GO" id="GO:0005730">
    <property type="term" value="C:nucleolus"/>
    <property type="evidence" value="ECO:0007669"/>
    <property type="project" value="UniProtKB-SubCell"/>
</dbReference>
<dbReference type="EMBL" id="NIVC01001166">
    <property type="protein sequence ID" value="PAA71407.1"/>
    <property type="molecule type" value="Genomic_DNA"/>
</dbReference>
<comment type="subcellular location">
    <subcellularLocation>
        <location evidence="1">Nucleus</location>
        <location evidence="1">Nucleolus</location>
    </subcellularLocation>
</comment>
<dbReference type="PANTHER" id="PTHR12928">
    <property type="entry name" value="FRG1 PROTEIN"/>
    <property type="match status" value="1"/>
</dbReference>
<dbReference type="Pfam" id="PF06229">
    <property type="entry name" value="FRG1"/>
    <property type="match status" value="1"/>
</dbReference>
<organism evidence="6 7">
    <name type="scientific">Macrostomum lignano</name>
    <dbReference type="NCBI Taxonomy" id="282301"/>
    <lineage>
        <taxon>Eukaryota</taxon>
        <taxon>Metazoa</taxon>
        <taxon>Spiralia</taxon>
        <taxon>Lophotrochozoa</taxon>
        <taxon>Platyhelminthes</taxon>
        <taxon>Rhabditophora</taxon>
        <taxon>Macrostomorpha</taxon>
        <taxon>Macrostomida</taxon>
        <taxon>Macrostomidae</taxon>
        <taxon>Macrostomum</taxon>
    </lineage>
</organism>
<comment type="similarity">
    <text evidence="2">Belongs to the FRG1 family.</text>
</comment>
<keyword evidence="3" id="KW-0539">Nucleus</keyword>
<dbReference type="InterPro" id="IPR008999">
    <property type="entry name" value="Actin-crosslinking"/>
</dbReference>
<evidence type="ECO:0000256" key="4">
    <source>
        <dbReference type="SAM" id="MobiDB-lite"/>
    </source>
</evidence>
<comment type="caution">
    <text evidence="6">The sequence shown here is derived from an EMBL/GenBank/DDBJ whole genome shotgun (WGS) entry which is preliminary data.</text>
</comment>
<reference evidence="6 7" key="1">
    <citation type="submission" date="2017-06" db="EMBL/GenBank/DDBJ databases">
        <title>A platform for efficient transgenesis in Macrostomum lignano, a flatworm model organism for stem cell research.</title>
        <authorList>
            <person name="Berezikov E."/>
        </authorList>
    </citation>
    <scope>NUCLEOTIDE SEQUENCE [LARGE SCALE GENOMIC DNA]</scope>
    <source>
        <strain evidence="6">DV1</strain>
        <tissue evidence="6">Whole organism</tissue>
    </source>
</reference>
<dbReference type="CDD" id="cd23338">
    <property type="entry name" value="beta-trefoil_FSCN_FRG1"/>
    <property type="match status" value="1"/>
</dbReference>
<dbReference type="SUPFAM" id="SSF50405">
    <property type="entry name" value="Actin-crosslinking proteins"/>
    <property type="match status" value="1"/>
</dbReference>
<dbReference type="PANTHER" id="PTHR12928:SF0">
    <property type="entry name" value="FSHD REGION GENE 1"/>
    <property type="match status" value="1"/>
</dbReference>
<name>A0A267FE23_9PLAT</name>
<dbReference type="InterPro" id="IPR010414">
    <property type="entry name" value="FRG1"/>
</dbReference>
<evidence type="ECO:0000313" key="6">
    <source>
        <dbReference type="EMBL" id="PAA71407.1"/>
    </source>
</evidence>
<accession>A0A267FE23</accession>
<evidence type="ECO:0000256" key="1">
    <source>
        <dbReference type="ARBA" id="ARBA00004604"/>
    </source>
</evidence>
<dbReference type="Gene3D" id="2.80.10.50">
    <property type="match status" value="1"/>
</dbReference>
<evidence type="ECO:0000256" key="2">
    <source>
        <dbReference type="ARBA" id="ARBA00010878"/>
    </source>
</evidence>
<evidence type="ECO:0000313" key="5">
    <source>
        <dbReference type="EMBL" id="PAA71383.1"/>
    </source>
</evidence>
<feature type="region of interest" description="Disordered" evidence="4">
    <location>
        <begin position="248"/>
        <end position="279"/>
    </location>
</feature>
<feature type="compositionally biased region" description="Basic residues" evidence="4">
    <location>
        <begin position="36"/>
        <end position="46"/>
    </location>
</feature>
<dbReference type="EMBL" id="NIVC01001166">
    <property type="protein sequence ID" value="PAA71383.1"/>
    <property type="molecule type" value="Genomic_DNA"/>
</dbReference>
<feature type="region of interest" description="Disordered" evidence="4">
    <location>
        <begin position="1"/>
        <end position="61"/>
    </location>
</feature>
<dbReference type="AlphaFoldDB" id="A0A267FE23"/>
<dbReference type="GO" id="GO:0071013">
    <property type="term" value="C:catalytic step 2 spliceosome"/>
    <property type="evidence" value="ECO:0007669"/>
    <property type="project" value="TreeGrafter"/>
</dbReference>
<evidence type="ECO:0000256" key="3">
    <source>
        <dbReference type="ARBA" id="ARBA00023242"/>
    </source>
</evidence>
<dbReference type="Proteomes" id="UP000215902">
    <property type="component" value="Unassembled WGS sequence"/>
</dbReference>
<sequence>MSAGGSGSAYAQVKPGRLRLKSDKLSASGSSSDKQKKQKKHKRKRRHDESEGGGAKDAADTASHGGWWAVSTIEEATGSLAIELEPHSYALALDNGRFAVGPAHPPGEGPSPEEILVAMRLPDGRLGLKSGYGKFLGLDSNGDRLVGLADAMGPRELWQPVFQDGRTALLGANGCFLGLHDEIGLACRSQRVTGDSDTVTLRCNANLDVDPKLRLAPEERQGVAQAEVNYAKKFQSWQDGKLRLSKGDKADLKRAKKDGSLHETMLDRREKQKSDKFCK</sequence>
<evidence type="ECO:0000313" key="7">
    <source>
        <dbReference type="Proteomes" id="UP000215902"/>
    </source>
</evidence>
<dbReference type="GO" id="GO:0055120">
    <property type="term" value="C:striated muscle dense body"/>
    <property type="evidence" value="ECO:0007669"/>
    <property type="project" value="TreeGrafter"/>
</dbReference>
<dbReference type="STRING" id="282301.A0A267FE23"/>
<gene>
    <name evidence="5" type="ORF">BOX15_Mlig013171g1</name>
    <name evidence="6" type="ORF">BOX15_Mlig013171g2</name>
</gene>